<dbReference type="GO" id="GO:0000398">
    <property type="term" value="P:mRNA splicing, via spliceosome"/>
    <property type="evidence" value="ECO:0007669"/>
    <property type="project" value="TreeGrafter"/>
</dbReference>
<dbReference type="SUPFAM" id="SSF81383">
    <property type="entry name" value="F-box domain"/>
    <property type="match status" value="1"/>
</dbReference>
<dbReference type="Pfam" id="PF00400">
    <property type="entry name" value="WD40"/>
    <property type="match status" value="3"/>
</dbReference>
<dbReference type="InterPro" id="IPR001680">
    <property type="entry name" value="WD40_rpt"/>
</dbReference>
<name>A0A086J3R8_NEMA1</name>
<dbReference type="EMBL" id="AKIJ01000002">
    <property type="protein sequence ID" value="KFG26786.1"/>
    <property type="molecule type" value="Genomic_DNA"/>
</dbReference>
<accession>A0A086J3R8</accession>
<dbReference type="InterPro" id="IPR036322">
    <property type="entry name" value="WD40_repeat_dom_sf"/>
</dbReference>
<keyword evidence="1 3" id="KW-0853">WD repeat</keyword>
<dbReference type="RefSeq" id="XP_052905341.1">
    <property type="nucleotide sequence ID" value="XM_053048581.1"/>
</dbReference>
<dbReference type="PROSITE" id="PS50294">
    <property type="entry name" value="WD_REPEATS_REGION"/>
    <property type="match status" value="3"/>
</dbReference>
<feature type="repeat" description="WD" evidence="3">
    <location>
        <begin position="167"/>
        <end position="206"/>
    </location>
</feature>
<comment type="caution">
    <text evidence="5">The sequence shown here is derived from an EMBL/GenBank/DDBJ whole genome shotgun (WGS) entry which is preliminary data.</text>
</comment>
<evidence type="ECO:0000259" key="4">
    <source>
        <dbReference type="PROSITE" id="PS50181"/>
    </source>
</evidence>
<dbReference type="GeneID" id="77675915"/>
<evidence type="ECO:0000256" key="2">
    <source>
        <dbReference type="ARBA" id="ARBA00022737"/>
    </source>
</evidence>
<dbReference type="PROSITE" id="PS50181">
    <property type="entry name" value="FBOX"/>
    <property type="match status" value="1"/>
</dbReference>
<dbReference type="PRINTS" id="PR00320">
    <property type="entry name" value="GPROTEINBRPT"/>
</dbReference>
<feature type="repeat" description="WD" evidence="3">
    <location>
        <begin position="207"/>
        <end position="248"/>
    </location>
</feature>
<feature type="repeat" description="WD" evidence="3">
    <location>
        <begin position="127"/>
        <end position="166"/>
    </location>
</feature>
<reference evidence="5 6" key="1">
    <citation type="journal article" date="2014" name="Genome Announc.">
        <title>Genome Sequence of the Microsporidian Species Nematocida sp1 Strain ERTm6 (ATCC PRA-372).</title>
        <authorList>
            <person name="Bakowski M.A."/>
            <person name="Priest M."/>
            <person name="Young S."/>
            <person name="Cuomo C.A."/>
            <person name="Troemel E.R."/>
        </authorList>
    </citation>
    <scope>NUCLEOTIDE SEQUENCE [LARGE SCALE GENOMIC DNA]</scope>
    <source>
        <strain evidence="5 6">ERTm6</strain>
    </source>
</reference>
<dbReference type="PROSITE" id="PS50082">
    <property type="entry name" value="WD_REPEATS_2"/>
    <property type="match status" value="3"/>
</dbReference>
<keyword evidence="6" id="KW-1185">Reference proteome</keyword>
<dbReference type="Proteomes" id="UP000054524">
    <property type="component" value="Unassembled WGS sequence"/>
</dbReference>
<dbReference type="AlphaFoldDB" id="A0A086J3R8"/>
<dbReference type="InterPro" id="IPR020472">
    <property type="entry name" value="WD40_PAC1"/>
</dbReference>
<dbReference type="HOGENOM" id="CLU_000288_103_6_1"/>
<dbReference type="PROSITE" id="PS00678">
    <property type="entry name" value="WD_REPEATS_1"/>
    <property type="match status" value="2"/>
</dbReference>
<dbReference type="GO" id="GO:0046540">
    <property type="term" value="C:U4/U6 x U5 tri-snRNP complex"/>
    <property type="evidence" value="ECO:0007669"/>
    <property type="project" value="TreeGrafter"/>
</dbReference>
<proteinExistence type="predicted"/>
<dbReference type="InterPro" id="IPR001810">
    <property type="entry name" value="F-box_dom"/>
</dbReference>
<evidence type="ECO:0000313" key="6">
    <source>
        <dbReference type="Proteomes" id="UP000054524"/>
    </source>
</evidence>
<feature type="domain" description="F-box" evidence="4">
    <location>
        <begin position="2"/>
        <end position="49"/>
    </location>
</feature>
<dbReference type="PANTHER" id="PTHR19846:SF0">
    <property type="entry name" value="PRE-MRNA PROCESSING FACTOR 4"/>
    <property type="match status" value="1"/>
</dbReference>
<sequence>MGIIRNLFPLEVLSKITQHLSIKDIKKLMGASEAVRRVIEMNPVIWKQKLKEKDRHCANGNYLAEVKREFLLTQSWIKNNVAHTSKITHVANTEITKIGVYGDIVIVSSNSSYVYVLDKSLVCIRTLKQHKGSIWAFDYSNNILVSGSTDKSIKVWDVFLGACIRTLFKHKSTIRSILLSDKYVVSGSRDFTVCVWDVKTGGCVHVLEGHTGSIRDMVFAKKKPLLVTGSYDGTCILWNYHTGEGIRCLIKLTRRIYKVECVGDFIAVGGMDQRMHVVTLDGDHIYSTPLQNGTIFQIKRDSEGYVYTLTATGTVSKWCIEKQLQIYQIDTHTKAIDICVINHLLIVGLIDRIDLYCREAGTFIRTIAVVDTLYTMYSDNSMLIYGYKDCGISKIASVRYGSV</sequence>
<gene>
    <name evidence="5" type="ORF">NESG_00942</name>
</gene>
<evidence type="ECO:0000313" key="5">
    <source>
        <dbReference type="EMBL" id="KFG26786.1"/>
    </source>
</evidence>
<keyword evidence="2" id="KW-0677">Repeat</keyword>
<dbReference type="SUPFAM" id="SSF50978">
    <property type="entry name" value="WD40 repeat-like"/>
    <property type="match status" value="1"/>
</dbReference>
<dbReference type="Gene3D" id="1.20.1280.50">
    <property type="match status" value="1"/>
</dbReference>
<organism evidence="5 6">
    <name type="scientific">Nematocida ausubeli (strain ATCC PRA-371 / ERTm2)</name>
    <name type="common">Nematode killer fungus</name>
    <dbReference type="NCBI Taxonomy" id="1913371"/>
    <lineage>
        <taxon>Eukaryota</taxon>
        <taxon>Fungi</taxon>
        <taxon>Fungi incertae sedis</taxon>
        <taxon>Microsporidia</taxon>
        <taxon>Nematocida</taxon>
    </lineage>
</organism>
<protein>
    <recommendedName>
        <fullName evidence="4">F-box domain-containing protein</fullName>
    </recommendedName>
</protein>
<dbReference type="InterPro" id="IPR015943">
    <property type="entry name" value="WD40/YVTN_repeat-like_dom_sf"/>
</dbReference>
<evidence type="ECO:0000256" key="3">
    <source>
        <dbReference type="PROSITE-ProRule" id="PRU00221"/>
    </source>
</evidence>
<dbReference type="GO" id="GO:0017070">
    <property type="term" value="F:U6 snRNA binding"/>
    <property type="evidence" value="ECO:0007669"/>
    <property type="project" value="TreeGrafter"/>
</dbReference>
<dbReference type="InterPro" id="IPR019775">
    <property type="entry name" value="WD40_repeat_CS"/>
</dbReference>
<dbReference type="GO" id="GO:0030621">
    <property type="term" value="F:U4 snRNA binding"/>
    <property type="evidence" value="ECO:0007669"/>
    <property type="project" value="TreeGrafter"/>
</dbReference>
<dbReference type="Gene3D" id="2.130.10.10">
    <property type="entry name" value="YVTN repeat-like/Quinoprotein amine dehydrogenase"/>
    <property type="match status" value="1"/>
</dbReference>
<dbReference type="SMART" id="SM00320">
    <property type="entry name" value="WD40"/>
    <property type="match status" value="3"/>
</dbReference>
<dbReference type="InterPro" id="IPR036047">
    <property type="entry name" value="F-box-like_dom_sf"/>
</dbReference>
<evidence type="ECO:0000256" key="1">
    <source>
        <dbReference type="ARBA" id="ARBA00022574"/>
    </source>
</evidence>
<dbReference type="PANTHER" id="PTHR19846">
    <property type="entry name" value="WD40 REPEAT PROTEIN"/>
    <property type="match status" value="1"/>
</dbReference>